<organism evidence="3 4">
    <name type="scientific">Musa troglodytarum</name>
    <name type="common">fe'i banana</name>
    <dbReference type="NCBI Taxonomy" id="320322"/>
    <lineage>
        <taxon>Eukaryota</taxon>
        <taxon>Viridiplantae</taxon>
        <taxon>Streptophyta</taxon>
        <taxon>Embryophyta</taxon>
        <taxon>Tracheophyta</taxon>
        <taxon>Spermatophyta</taxon>
        <taxon>Magnoliopsida</taxon>
        <taxon>Liliopsida</taxon>
        <taxon>Zingiberales</taxon>
        <taxon>Musaceae</taxon>
        <taxon>Musa</taxon>
    </lineage>
</organism>
<dbReference type="EMBL" id="CP097506">
    <property type="protein sequence ID" value="URD98407.1"/>
    <property type="molecule type" value="Genomic_DNA"/>
</dbReference>
<evidence type="ECO:0000313" key="3">
    <source>
        <dbReference type="EMBL" id="URD98407.1"/>
    </source>
</evidence>
<dbReference type="PANTHER" id="PTHR23300:SF0">
    <property type="entry name" value="METHANETHIOL OXIDASE"/>
    <property type="match status" value="1"/>
</dbReference>
<sequence length="120" mass="12652">MVSCLGDKEGNATGSGFLLLESDFNVKGRCATRFLHDPSKDTGFVGCALSGDMVRFFTTTDGPWNHEYNIEDPSKPVLTGQAWAGGLLQKGSDGVSVAEDGAESQFGVPVIEGNRLRGGP</sequence>
<comment type="similarity">
    <text evidence="1">Belongs to the selenium-binding protein family.</text>
</comment>
<accession>A0A9E7FNP5</accession>
<keyword evidence="4" id="KW-1185">Reference proteome</keyword>
<dbReference type="Proteomes" id="UP001055439">
    <property type="component" value="Chromosome 4"/>
</dbReference>
<dbReference type="InterPro" id="IPR008826">
    <property type="entry name" value="Se-bd"/>
</dbReference>
<reference evidence="3" key="1">
    <citation type="submission" date="2022-05" db="EMBL/GenBank/DDBJ databases">
        <title>The Musa troglodytarum L. genome provides insights into the mechanism of non-climacteric behaviour and enrichment of carotenoids.</title>
        <authorList>
            <person name="Wang J."/>
        </authorList>
    </citation>
    <scope>NUCLEOTIDE SEQUENCE</scope>
    <source>
        <tissue evidence="3">Leaf</tissue>
    </source>
</reference>
<name>A0A9E7FNP5_9LILI</name>
<dbReference type="AlphaFoldDB" id="A0A9E7FNP5"/>
<gene>
    <name evidence="3" type="ORF">MUK42_07794</name>
</gene>
<keyword evidence="2" id="KW-0711">Selenium</keyword>
<dbReference type="OrthoDB" id="10252446at2759"/>
<dbReference type="PANTHER" id="PTHR23300">
    <property type="entry name" value="METHANETHIOL OXIDASE"/>
    <property type="match status" value="1"/>
</dbReference>
<proteinExistence type="inferred from homology"/>
<dbReference type="GO" id="GO:0008430">
    <property type="term" value="F:selenium binding"/>
    <property type="evidence" value="ECO:0007669"/>
    <property type="project" value="InterPro"/>
</dbReference>
<evidence type="ECO:0000256" key="2">
    <source>
        <dbReference type="ARBA" id="ARBA00023266"/>
    </source>
</evidence>
<evidence type="ECO:0000313" key="4">
    <source>
        <dbReference type="Proteomes" id="UP001055439"/>
    </source>
</evidence>
<protein>
    <submittedName>
        <fullName evidence="3">Selenium-binding protein</fullName>
    </submittedName>
</protein>
<evidence type="ECO:0000256" key="1">
    <source>
        <dbReference type="ARBA" id="ARBA00005606"/>
    </source>
</evidence>